<reference evidence="4" key="1">
    <citation type="submission" date="2015-08" db="UniProtKB">
        <authorList>
            <consortium name="WormBaseParasite"/>
        </authorList>
    </citation>
    <scope>IDENTIFICATION</scope>
</reference>
<dbReference type="AlphaFoldDB" id="A0A0K0EEM5"/>
<dbReference type="SUPFAM" id="SSF109910">
    <property type="entry name" value="YgfY-like"/>
    <property type="match status" value="1"/>
</dbReference>
<keyword evidence="3" id="KW-0143">Chaperone</keyword>
<proteinExistence type="predicted"/>
<evidence type="ECO:0000256" key="2">
    <source>
        <dbReference type="ARBA" id="ARBA00023128"/>
    </source>
</evidence>
<dbReference type="Pfam" id="PF03937">
    <property type="entry name" value="Sdh5"/>
    <property type="match status" value="1"/>
</dbReference>
<evidence type="ECO:0000256" key="3">
    <source>
        <dbReference type="ARBA" id="ARBA00023186"/>
    </source>
</evidence>
<protein>
    <submittedName>
        <fullName evidence="4">FAD assembly factor SdhE</fullName>
    </submittedName>
</protein>
<dbReference type="Gene3D" id="1.10.150.250">
    <property type="entry name" value="Flavinator of succinate dehydrogenase"/>
    <property type="match status" value="1"/>
</dbReference>
<sequence length="88" mass="10395">MDIQKWRARLYYQSKKRGILENDIIFGGFASEVLHCLSPEQLSEYDKIINGDTNEWDLFYYVTGRKEAPREIAETSVFPIIKKYISEK</sequence>
<organism evidence="4">
    <name type="scientific">Strongyloides stercoralis</name>
    <name type="common">Threadworm</name>
    <dbReference type="NCBI Taxonomy" id="6248"/>
    <lineage>
        <taxon>Eukaryota</taxon>
        <taxon>Metazoa</taxon>
        <taxon>Ecdysozoa</taxon>
        <taxon>Nematoda</taxon>
        <taxon>Chromadorea</taxon>
        <taxon>Rhabditida</taxon>
        <taxon>Tylenchina</taxon>
        <taxon>Panagrolaimomorpha</taxon>
        <taxon>Strongyloidoidea</taxon>
        <taxon>Strongyloididae</taxon>
        <taxon>Strongyloides</taxon>
    </lineage>
</organism>
<dbReference type="STRING" id="6248.A0A0K0EEM5"/>
<dbReference type="PANTHER" id="PTHR12469">
    <property type="entry name" value="PROTEIN EMI5 HOMOLOG, MITOCHONDRIAL"/>
    <property type="match status" value="1"/>
</dbReference>
<dbReference type="GO" id="GO:0006099">
    <property type="term" value="P:tricarboxylic acid cycle"/>
    <property type="evidence" value="ECO:0007669"/>
    <property type="project" value="TreeGrafter"/>
</dbReference>
<comment type="subcellular location">
    <subcellularLocation>
        <location evidence="1">Mitochondrion matrix</location>
    </subcellularLocation>
</comment>
<dbReference type="InterPro" id="IPR005631">
    <property type="entry name" value="SDH"/>
</dbReference>
<keyword evidence="2" id="KW-0496">Mitochondrion</keyword>
<dbReference type="PANTHER" id="PTHR12469:SF2">
    <property type="entry name" value="SUCCINATE DEHYDROGENASE ASSEMBLY FACTOR 2, MITOCHONDRIAL"/>
    <property type="match status" value="1"/>
</dbReference>
<accession>A0A0K0EEM5</accession>
<evidence type="ECO:0000256" key="1">
    <source>
        <dbReference type="ARBA" id="ARBA00004305"/>
    </source>
</evidence>
<name>A0A0K0EEM5_STRER</name>
<dbReference type="GO" id="GO:0005759">
    <property type="term" value="C:mitochondrial matrix"/>
    <property type="evidence" value="ECO:0007669"/>
    <property type="project" value="UniProtKB-SubCell"/>
</dbReference>
<dbReference type="GO" id="GO:0006121">
    <property type="term" value="P:mitochondrial electron transport, succinate to ubiquinone"/>
    <property type="evidence" value="ECO:0007669"/>
    <property type="project" value="TreeGrafter"/>
</dbReference>
<dbReference type="InterPro" id="IPR036714">
    <property type="entry name" value="SDH_sf"/>
</dbReference>
<evidence type="ECO:0000313" key="4">
    <source>
        <dbReference type="WBParaSite" id="SSTP_0000793600.1"/>
    </source>
</evidence>
<dbReference type="GO" id="GO:0034553">
    <property type="term" value="P:mitochondrial respiratory chain complex II assembly"/>
    <property type="evidence" value="ECO:0007669"/>
    <property type="project" value="TreeGrafter"/>
</dbReference>
<dbReference type="FunFam" id="1.10.150.250:FF:000002">
    <property type="entry name" value="Succinate dehydrogenase assembly factor 2, mitochondrial"/>
    <property type="match status" value="1"/>
</dbReference>
<dbReference type="WBParaSite" id="SSTP_0000793600.1">
    <property type="protein sequence ID" value="SSTP_0000793600.1"/>
    <property type="gene ID" value="SSTP_0000793600"/>
</dbReference>